<protein>
    <submittedName>
        <fullName evidence="2">Uncharacterized protein</fullName>
    </submittedName>
</protein>
<dbReference type="EMBL" id="CP041932">
    <property type="protein sequence ID" value="QEK15382.1"/>
    <property type="molecule type" value="Genomic_DNA"/>
</dbReference>
<reference evidence="2 3" key="1">
    <citation type="submission" date="2019-07" db="EMBL/GenBank/DDBJ databases">
        <title>Complete genome of Thermococcus acidophilus.</title>
        <authorList>
            <person name="Li X."/>
        </authorList>
    </citation>
    <scope>NUCLEOTIDE SEQUENCE [LARGE SCALE GENOMIC DNA]</scope>
    <source>
        <strain evidence="2 3">SY113</strain>
    </source>
</reference>
<proteinExistence type="predicted"/>
<dbReference type="AlphaFoldDB" id="A0A5C0SN23"/>
<evidence type="ECO:0000313" key="3">
    <source>
        <dbReference type="Proteomes" id="UP000322631"/>
    </source>
</evidence>
<keyword evidence="1" id="KW-0472">Membrane</keyword>
<dbReference type="GeneID" id="41610205"/>
<feature type="transmembrane region" description="Helical" evidence="1">
    <location>
        <begin position="36"/>
        <end position="56"/>
    </location>
</feature>
<sequence>MNGFRKALVVSAAVVFVLLVFAIVGVPYLLKTTPLSGILIFAVPAGVVAIVLAVIWRGERKKDGS</sequence>
<gene>
    <name evidence="2" type="ORF">FPV09_10080</name>
</gene>
<dbReference type="Proteomes" id="UP000322631">
    <property type="component" value="Chromosome"/>
</dbReference>
<evidence type="ECO:0000256" key="1">
    <source>
        <dbReference type="SAM" id="Phobius"/>
    </source>
</evidence>
<keyword evidence="1" id="KW-0812">Transmembrane</keyword>
<keyword evidence="3" id="KW-1185">Reference proteome</keyword>
<evidence type="ECO:0000313" key="2">
    <source>
        <dbReference type="EMBL" id="QEK15382.1"/>
    </source>
</evidence>
<dbReference type="RefSeq" id="WP_148883306.1">
    <property type="nucleotide sequence ID" value="NZ_CP041932.1"/>
</dbReference>
<keyword evidence="1" id="KW-1133">Transmembrane helix</keyword>
<accession>A0A5C0SN23</accession>
<name>A0A5C0SN23_9EURY</name>
<feature type="transmembrane region" description="Helical" evidence="1">
    <location>
        <begin position="7"/>
        <end position="30"/>
    </location>
</feature>
<organism evidence="2 3">
    <name type="scientific">Thermococcus aciditolerans</name>
    <dbReference type="NCBI Taxonomy" id="2598455"/>
    <lineage>
        <taxon>Archaea</taxon>
        <taxon>Methanobacteriati</taxon>
        <taxon>Methanobacteriota</taxon>
        <taxon>Thermococci</taxon>
        <taxon>Thermococcales</taxon>
        <taxon>Thermococcaceae</taxon>
        <taxon>Thermococcus</taxon>
    </lineage>
</organism>
<dbReference type="KEGG" id="them:FPV09_10080"/>